<dbReference type="Proteomes" id="UP000018208">
    <property type="component" value="Unassembled WGS sequence"/>
</dbReference>
<dbReference type="VEuPathDB" id="GiardiaDB:SS50377_28059"/>
<name>V6LFX9_9EUKA</name>
<evidence type="ECO:0000313" key="2">
    <source>
        <dbReference type="EMBL" id="KAH0570084.1"/>
    </source>
</evidence>
<protein>
    <submittedName>
        <fullName evidence="1">Uncharacterized protein</fullName>
    </submittedName>
</protein>
<reference evidence="2" key="2">
    <citation type="submission" date="2020-12" db="EMBL/GenBank/DDBJ databases">
        <title>New Spironucleus salmonicida genome in near-complete chromosomes.</title>
        <authorList>
            <person name="Xu F."/>
            <person name="Kurt Z."/>
            <person name="Jimenez-Gonzalez A."/>
            <person name="Astvaldsson A."/>
            <person name="Andersson J.O."/>
            <person name="Svard S.G."/>
        </authorList>
    </citation>
    <scope>NUCLEOTIDE SEQUENCE</scope>
    <source>
        <strain evidence="2">ATCC 50377</strain>
    </source>
</reference>
<gene>
    <name evidence="1" type="ORF">SS50377_17931</name>
    <name evidence="2" type="ORF">SS50377_28059</name>
</gene>
<sequence>MDIDRYILILLQQFGFSDIDENALNLLREVGNTYFDLCARKSGVQPSIVRNFRFNLSHYALQNAGMSINYLLKYNSHYDYLSDLQQPYQAQKQLMTVVPSSKVFTGDMTEKLNE</sequence>
<evidence type="ECO:0000313" key="1">
    <source>
        <dbReference type="EMBL" id="EST42611.1"/>
    </source>
</evidence>
<keyword evidence="3" id="KW-1185">Reference proteome</keyword>
<dbReference type="EMBL" id="KI546159">
    <property type="protein sequence ID" value="EST42611.1"/>
    <property type="molecule type" value="Genomic_DNA"/>
</dbReference>
<organism evidence="1">
    <name type="scientific">Spironucleus salmonicida</name>
    <dbReference type="NCBI Taxonomy" id="348837"/>
    <lineage>
        <taxon>Eukaryota</taxon>
        <taxon>Metamonada</taxon>
        <taxon>Diplomonadida</taxon>
        <taxon>Hexamitidae</taxon>
        <taxon>Hexamitinae</taxon>
        <taxon>Spironucleus</taxon>
    </lineage>
</organism>
<dbReference type="AlphaFoldDB" id="V6LFX9"/>
<reference evidence="1 2" key="1">
    <citation type="journal article" date="2014" name="PLoS Genet.">
        <title>The Genome of Spironucleus salmonicida Highlights a Fish Pathogen Adapted to Fluctuating Environments.</title>
        <authorList>
            <person name="Xu F."/>
            <person name="Jerlstrom-Hultqvist J."/>
            <person name="Einarsson E."/>
            <person name="Astvaldsson A."/>
            <person name="Svard S.G."/>
            <person name="Andersson J.O."/>
        </authorList>
    </citation>
    <scope>NUCLEOTIDE SEQUENCE</scope>
    <source>
        <strain evidence="2">ATCC 50377</strain>
    </source>
</reference>
<accession>V6LFX9</accession>
<dbReference type="EMBL" id="AUWU02000008">
    <property type="protein sequence ID" value="KAH0570084.1"/>
    <property type="molecule type" value="Genomic_DNA"/>
</dbReference>
<proteinExistence type="predicted"/>
<evidence type="ECO:0000313" key="3">
    <source>
        <dbReference type="Proteomes" id="UP000018208"/>
    </source>
</evidence>